<dbReference type="Proteomes" id="UP000539313">
    <property type="component" value="Unassembled WGS sequence"/>
</dbReference>
<dbReference type="RefSeq" id="WP_182704473.1">
    <property type="nucleotide sequence ID" value="NZ_JACJII010000001.1"/>
</dbReference>
<dbReference type="EMBL" id="JACJII010000001">
    <property type="protein sequence ID" value="MBA9002452.1"/>
    <property type="molecule type" value="Genomic_DNA"/>
</dbReference>
<evidence type="ECO:0000259" key="1">
    <source>
        <dbReference type="SMART" id="SM00530"/>
    </source>
</evidence>
<name>A0A7W3MV87_9ACTN</name>
<dbReference type="Gene3D" id="1.10.260.40">
    <property type="entry name" value="lambda repressor-like DNA-binding domains"/>
    <property type="match status" value="1"/>
</dbReference>
<sequence>MAVKSLGDALMVIMRRHGWTGTRLAREIGTSQPWVSMVLSGKRDPGMARSAALLRRVGWELELVPSKEDDPVKRRRFLASATSVAFMPQLTPSAKPYRDADYVRVLADRLAHTEEQIGGAPLVREAVRHVHHVASAIEGGERRLQGAAARLARQAALVLHDTRRLGQAEKAAVLSLALAGKAGDAQAQALAYDTLALIRTYGSAAASAVECARRGLALGGLDDATRAMLLVRLGRSLAVLPGQERQVRRAVDRAQELMDRLGALDSAEIMANAGIALSDCGLPARGAIDLRSAVAAVESQSPLLLALYQARLAKTAVRARDIDETARAMTALSRTVPLVTSRRVDIHVRHLLDGTRGWSTILEVKDARERLAEVSGWPTGRAWRTS</sequence>
<feature type="domain" description="HTH cro/C1-type" evidence="1">
    <location>
        <begin position="9"/>
        <end position="64"/>
    </location>
</feature>
<dbReference type="GO" id="GO:0003677">
    <property type="term" value="F:DNA binding"/>
    <property type="evidence" value="ECO:0007669"/>
    <property type="project" value="InterPro"/>
</dbReference>
<reference evidence="2 3" key="1">
    <citation type="submission" date="2020-08" db="EMBL/GenBank/DDBJ databases">
        <title>Sequencing the genomes of 1000 actinobacteria strains.</title>
        <authorList>
            <person name="Klenk H.-P."/>
        </authorList>
    </citation>
    <scope>NUCLEOTIDE SEQUENCE [LARGE SCALE GENOMIC DNA]</scope>
    <source>
        <strain evidence="2 3">DSM 45823</strain>
    </source>
</reference>
<dbReference type="SUPFAM" id="SSF47413">
    <property type="entry name" value="lambda repressor-like DNA-binding domains"/>
    <property type="match status" value="1"/>
</dbReference>
<dbReference type="CDD" id="cd00093">
    <property type="entry name" value="HTH_XRE"/>
    <property type="match status" value="1"/>
</dbReference>
<dbReference type="InterPro" id="IPR010982">
    <property type="entry name" value="Lambda_DNA-bd_dom_sf"/>
</dbReference>
<evidence type="ECO:0000313" key="3">
    <source>
        <dbReference type="Proteomes" id="UP000539313"/>
    </source>
</evidence>
<dbReference type="AlphaFoldDB" id="A0A7W3MV87"/>
<evidence type="ECO:0000313" key="2">
    <source>
        <dbReference type="EMBL" id="MBA9002452.1"/>
    </source>
</evidence>
<comment type="caution">
    <text evidence="2">The sequence shown here is derived from an EMBL/GenBank/DDBJ whole genome shotgun (WGS) entry which is preliminary data.</text>
</comment>
<dbReference type="InterPro" id="IPR001387">
    <property type="entry name" value="Cro/C1-type_HTH"/>
</dbReference>
<accession>A0A7W3MV87</accession>
<protein>
    <submittedName>
        <fullName evidence="2">Transcriptional regulator with XRE-family HTH domain</fullName>
    </submittedName>
</protein>
<organism evidence="2 3">
    <name type="scientific">Thermomonospora cellulosilytica</name>
    <dbReference type="NCBI Taxonomy" id="1411118"/>
    <lineage>
        <taxon>Bacteria</taxon>
        <taxon>Bacillati</taxon>
        <taxon>Actinomycetota</taxon>
        <taxon>Actinomycetes</taxon>
        <taxon>Streptosporangiales</taxon>
        <taxon>Thermomonosporaceae</taxon>
        <taxon>Thermomonospora</taxon>
    </lineage>
</organism>
<proteinExistence type="predicted"/>
<dbReference type="SMART" id="SM00530">
    <property type="entry name" value="HTH_XRE"/>
    <property type="match status" value="1"/>
</dbReference>
<keyword evidence="3" id="KW-1185">Reference proteome</keyword>
<gene>
    <name evidence="2" type="ORF">HNR21_001334</name>
</gene>